<evidence type="ECO:0000313" key="2">
    <source>
        <dbReference type="Proteomes" id="UP001487740"/>
    </source>
</evidence>
<gene>
    <name evidence="1" type="ORF">O3P69_012194</name>
</gene>
<sequence>MVLCATDGECRDALDFHVGWCVGWSSVLQMSVHKNMLQKGFLTQMMHSCKIVQQKRPMGHLTKLWFVNH</sequence>
<reference evidence="1 2" key="1">
    <citation type="submission" date="2023-03" db="EMBL/GenBank/DDBJ databases">
        <title>High-quality genome of Scylla paramamosain provides insights in environmental adaptation.</title>
        <authorList>
            <person name="Zhang L."/>
        </authorList>
    </citation>
    <scope>NUCLEOTIDE SEQUENCE [LARGE SCALE GENOMIC DNA]</scope>
    <source>
        <strain evidence="1">LZ_2023a</strain>
        <tissue evidence="1">Muscle</tissue>
    </source>
</reference>
<dbReference type="AlphaFoldDB" id="A0AAW0TCZ4"/>
<dbReference type="EMBL" id="JARAKH010000033">
    <property type="protein sequence ID" value="KAK8385216.1"/>
    <property type="molecule type" value="Genomic_DNA"/>
</dbReference>
<keyword evidence="2" id="KW-1185">Reference proteome</keyword>
<dbReference type="Proteomes" id="UP001487740">
    <property type="component" value="Unassembled WGS sequence"/>
</dbReference>
<proteinExistence type="predicted"/>
<accession>A0AAW0TCZ4</accession>
<evidence type="ECO:0000313" key="1">
    <source>
        <dbReference type="EMBL" id="KAK8385216.1"/>
    </source>
</evidence>
<name>A0AAW0TCZ4_SCYPA</name>
<protein>
    <submittedName>
        <fullName evidence="1">Uncharacterized protein</fullName>
    </submittedName>
</protein>
<comment type="caution">
    <text evidence="1">The sequence shown here is derived from an EMBL/GenBank/DDBJ whole genome shotgun (WGS) entry which is preliminary data.</text>
</comment>
<organism evidence="1 2">
    <name type="scientific">Scylla paramamosain</name>
    <name type="common">Mud crab</name>
    <dbReference type="NCBI Taxonomy" id="85552"/>
    <lineage>
        <taxon>Eukaryota</taxon>
        <taxon>Metazoa</taxon>
        <taxon>Ecdysozoa</taxon>
        <taxon>Arthropoda</taxon>
        <taxon>Crustacea</taxon>
        <taxon>Multicrustacea</taxon>
        <taxon>Malacostraca</taxon>
        <taxon>Eumalacostraca</taxon>
        <taxon>Eucarida</taxon>
        <taxon>Decapoda</taxon>
        <taxon>Pleocyemata</taxon>
        <taxon>Brachyura</taxon>
        <taxon>Eubrachyura</taxon>
        <taxon>Portunoidea</taxon>
        <taxon>Portunidae</taxon>
        <taxon>Portuninae</taxon>
        <taxon>Scylla</taxon>
    </lineage>
</organism>